<feature type="signal peptide" evidence="12">
    <location>
        <begin position="1"/>
        <end position="25"/>
    </location>
</feature>
<dbReference type="GO" id="GO:0005112">
    <property type="term" value="F:Notch binding"/>
    <property type="evidence" value="ECO:0007669"/>
    <property type="project" value="TreeGrafter"/>
</dbReference>
<dbReference type="PROSITE" id="PS01186">
    <property type="entry name" value="EGF_2"/>
    <property type="match status" value="3"/>
</dbReference>
<comment type="caution">
    <text evidence="10">Lacks conserved residue(s) required for the propagation of feature annotation.</text>
</comment>
<evidence type="ECO:0000256" key="5">
    <source>
        <dbReference type="ARBA" id="ARBA00022737"/>
    </source>
</evidence>
<dbReference type="Proteomes" id="UP000824219">
    <property type="component" value="Linkage Group LG09"/>
</dbReference>
<dbReference type="Pfam" id="PF21700">
    <property type="entry name" value="EGF_DL_JAG"/>
    <property type="match status" value="1"/>
</dbReference>
<dbReference type="FunFam" id="2.10.25.10:FF:000018">
    <property type="entry name" value="Delta-like 1"/>
    <property type="match status" value="1"/>
</dbReference>
<dbReference type="PROSITE" id="PS00022">
    <property type="entry name" value="EGF_1"/>
    <property type="match status" value="5"/>
</dbReference>
<gene>
    <name evidence="14" type="ORF">KOW79_007862</name>
</gene>
<dbReference type="Pfam" id="PF12661">
    <property type="entry name" value="hEGF"/>
    <property type="match status" value="1"/>
</dbReference>
<dbReference type="PROSITE" id="PS00010">
    <property type="entry name" value="ASX_HYDROXYL"/>
    <property type="match status" value="1"/>
</dbReference>
<dbReference type="SMART" id="SM00179">
    <property type="entry name" value="EGF_CA"/>
    <property type="match status" value="3"/>
</dbReference>
<keyword evidence="2 10" id="KW-0245">EGF-like domain</keyword>
<keyword evidence="4 12" id="KW-0732">Signal</keyword>
<name>A0A9D3SQK9_9TELE</name>
<evidence type="ECO:0000256" key="2">
    <source>
        <dbReference type="ARBA" id="ARBA00022536"/>
    </source>
</evidence>
<feature type="domain" description="EGF-like" evidence="13">
    <location>
        <begin position="90"/>
        <end position="127"/>
    </location>
</feature>
<evidence type="ECO:0000256" key="9">
    <source>
        <dbReference type="ARBA" id="ARBA00023180"/>
    </source>
</evidence>
<dbReference type="GO" id="GO:0007417">
    <property type="term" value="P:central nervous system development"/>
    <property type="evidence" value="ECO:0007669"/>
    <property type="project" value="UniProtKB-ARBA"/>
</dbReference>
<dbReference type="AlphaFoldDB" id="A0A9D3SQK9"/>
<evidence type="ECO:0000256" key="10">
    <source>
        <dbReference type="PROSITE-ProRule" id="PRU00076"/>
    </source>
</evidence>
<keyword evidence="15" id="KW-1185">Reference proteome</keyword>
<accession>A0A9D3SQK9</accession>
<keyword evidence="8 10" id="KW-1015">Disulfide bond</keyword>
<evidence type="ECO:0000256" key="1">
    <source>
        <dbReference type="ARBA" id="ARBA00004479"/>
    </source>
</evidence>
<dbReference type="CDD" id="cd00054">
    <property type="entry name" value="EGF_CA"/>
    <property type="match status" value="3"/>
</dbReference>
<feature type="domain" description="EGF-like" evidence="13">
    <location>
        <begin position="210"/>
        <end position="247"/>
    </location>
</feature>
<protein>
    <recommendedName>
        <fullName evidence="13">EGF-like domain-containing protein</fullName>
    </recommendedName>
</protein>
<evidence type="ECO:0000313" key="15">
    <source>
        <dbReference type="Proteomes" id="UP000824219"/>
    </source>
</evidence>
<comment type="caution">
    <text evidence="14">The sequence shown here is derived from an EMBL/GenBank/DDBJ whole genome shotgun (WGS) entry which is preliminary data.</text>
</comment>
<dbReference type="GO" id="GO:0016020">
    <property type="term" value="C:membrane"/>
    <property type="evidence" value="ECO:0007669"/>
    <property type="project" value="UniProtKB-SubCell"/>
</dbReference>
<dbReference type="FunFam" id="2.10.25.10:FF:000012">
    <property type="entry name" value="Delta-like protein"/>
    <property type="match status" value="2"/>
</dbReference>
<organism evidence="14 15">
    <name type="scientific">Hemibagrus wyckioides</name>
    <dbReference type="NCBI Taxonomy" id="337641"/>
    <lineage>
        <taxon>Eukaryota</taxon>
        <taxon>Metazoa</taxon>
        <taxon>Chordata</taxon>
        <taxon>Craniata</taxon>
        <taxon>Vertebrata</taxon>
        <taxon>Euteleostomi</taxon>
        <taxon>Actinopterygii</taxon>
        <taxon>Neopterygii</taxon>
        <taxon>Teleostei</taxon>
        <taxon>Ostariophysi</taxon>
        <taxon>Siluriformes</taxon>
        <taxon>Bagridae</taxon>
        <taxon>Hemibagrus</taxon>
    </lineage>
</organism>
<dbReference type="InterPro" id="IPR013032">
    <property type="entry name" value="EGF-like_CS"/>
</dbReference>
<sequence length="386" mass="41554">MDVCGFLSLAILCSILLGFAVLGKASECDSGCSLGENGVCDNGVCRCNPGWQGATCEQCIPFPGCVHGTCEKAWQCICEQGWVGNQCDQDSHLCSSQPCSGNSTCIETEEGGYLCICPPGYTGKNCQLKKGECLMNGSPCQNGGTCVDRNGFDSRSSCLCAPGFTGDFCEIDVDACESNPCLNGGTCANRGLDYTCICPPAFSGPICNISLASCSDSTCSNGGACITEPGRGARCVCPPGLTGPLCDIHIHEFKQRAKFKTANLGHPPQHYSLPAHPFNKLLRHPEHEFPKISMKESVHASSPLVTHSQVICFAILGLLTCLVVLGTTSIIYFNRCETWLANAKYSQLMRKQRNFLLRADDKEHSVHIILPEKIKLTNYGKRYTTI</sequence>
<proteinExistence type="predicted"/>
<reference evidence="14 15" key="1">
    <citation type="submission" date="2021-06" db="EMBL/GenBank/DDBJ databases">
        <title>Chromosome-level genome assembly of the red-tail catfish (Hemibagrus wyckioides).</title>
        <authorList>
            <person name="Shao F."/>
        </authorList>
    </citation>
    <scope>NUCLEOTIDE SEQUENCE [LARGE SCALE GENOMIC DNA]</scope>
    <source>
        <strain evidence="14">EC202008001</strain>
        <tissue evidence="14">Blood</tissue>
    </source>
</reference>
<evidence type="ECO:0000256" key="7">
    <source>
        <dbReference type="ARBA" id="ARBA00023136"/>
    </source>
</evidence>
<dbReference type="SUPFAM" id="SSF57196">
    <property type="entry name" value="EGF/Laminin"/>
    <property type="match status" value="4"/>
</dbReference>
<dbReference type="InterPro" id="IPR050906">
    <property type="entry name" value="Notch_signaling"/>
</dbReference>
<keyword evidence="5" id="KW-0677">Repeat</keyword>
<evidence type="ECO:0000256" key="3">
    <source>
        <dbReference type="ARBA" id="ARBA00022692"/>
    </source>
</evidence>
<comment type="subcellular location">
    <subcellularLocation>
        <location evidence="1">Membrane</location>
        <topology evidence="1">Single-pass type I membrane protein</topology>
    </subcellularLocation>
</comment>
<feature type="disulfide bond" evidence="10">
    <location>
        <begin position="237"/>
        <end position="246"/>
    </location>
</feature>
<feature type="transmembrane region" description="Helical" evidence="11">
    <location>
        <begin position="313"/>
        <end position="334"/>
    </location>
</feature>
<dbReference type="FunFam" id="2.10.25.10:FF:000118">
    <property type="entry name" value="protein delta homolog 2"/>
    <property type="match status" value="1"/>
</dbReference>
<feature type="disulfide bond" evidence="10">
    <location>
        <begin position="198"/>
        <end position="207"/>
    </location>
</feature>
<dbReference type="PANTHER" id="PTHR24044:SF507">
    <property type="entry name" value="NOTCH HOMOLOG 2 N-TERMINAL-LIKE PROTEIN B"/>
    <property type="match status" value="1"/>
</dbReference>
<evidence type="ECO:0000256" key="4">
    <source>
        <dbReference type="ARBA" id="ARBA00022729"/>
    </source>
</evidence>
<feature type="domain" description="EGF-like" evidence="13">
    <location>
        <begin position="129"/>
        <end position="170"/>
    </location>
</feature>
<evidence type="ECO:0000256" key="12">
    <source>
        <dbReference type="SAM" id="SignalP"/>
    </source>
</evidence>
<dbReference type="Pfam" id="PF00008">
    <property type="entry name" value="EGF"/>
    <property type="match status" value="4"/>
</dbReference>
<dbReference type="OrthoDB" id="6130531at2759"/>
<dbReference type="GO" id="GO:0005509">
    <property type="term" value="F:calcium ion binding"/>
    <property type="evidence" value="ECO:0007669"/>
    <property type="project" value="InterPro"/>
</dbReference>
<feature type="chain" id="PRO_5039725405" description="EGF-like domain-containing protein" evidence="12">
    <location>
        <begin position="26"/>
        <end position="386"/>
    </location>
</feature>
<evidence type="ECO:0000256" key="6">
    <source>
        <dbReference type="ARBA" id="ARBA00022989"/>
    </source>
</evidence>
<keyword evidence="7 11" id="KW-0472">Membrane</keyword>
<dbReference type="InterPro" id="IPR000742">
    <property type="entry name" value="EGF"/>
</dbReference>
<keyword evidence="3 11" id="KW-0812">Transmembrane</keyword>
<evidence type="ECO:0000256" key="11">
    <source>
        <dbReference type="SAM" id="Phobius"/>
    </source>
</evidence>
<feature type="disulfide bond" evidence="10">
    <location>
        <begin position="160"/>
        <end position="169"/>
    </location>
</feature>
<evidence type="ECO:0000256" key="8">
    <source>
        <dbReference type="ARBA" id="ARBA00023157"/>
    </source>
</evidence>
<dbReference type="InterPro" id="IPR000152">
    <property type="entry name" value="EGF-type_Asp/Asn_hydroxyl_site"/>
</dbReference>
<dbReference type="PANTHER" id="PTHR24044">
    <property type="entry name" value="NOTCH LIGAND FAMILY MEMBER"/>
    <property type="match status" value="1"/>
</dbReference>
<dbReference type="InterPro" id="IPR001881">
    <property type="entry name" value="EGF-like_Ca-bd_dom"/>
</dbReference>
<dbReference type="PROSITE" id="PS50026">
    <property type="entry name" value="EGF_3"/>
    <property type="match status" value="4"/>
</dbReference>
<evidence type="ECO:0000313" key="14">
    <source>
        <dbReference type="EMBL" id="KAG7327918.1"/>
    </source>
</evidence>
<dbReference type="SMART" id="SM00181">
    <property type="entry name" value="EGF"/>
    <property type="match status" value="6"/>
</dbReference>
<feature type="disulfide bond" evidence="10">
    <location>
        <begin position="117"/>
        <end position="126"/>
    </location>
</feature>
<dbReference type="EMBL" id="JAHKSW010000009">
    <property type="protein sequence ID" value="KAG7327918.1"/>
    <property type="molecule type" value="Genomic_DNA"/>
</dbReference>
<keyword evidence="9" id="KW-0325">Glycoprotein</keyword>
<evidence type="ECO:0000259" key="13">
    <source>
        <dbReference type="PROSITE" id="PS50026"/>
    </source>
</evidence>
<keyword evidence="6 11" id="KW-1133">Transmembrane helix</keyword>
<dbReference type="Gene3D" id="2.10.25.10">
    <property type="entry name" value="Laminin"/>
    <property type="match status" value="5"/>
</dbReference>
<feature type="domain" description="EGF-like" evidence="13">
    <location>
        <begin position="172"/>
        <end position="208"/>
    </location>
</feature>